<evidence type="ECO:0000313" key="6">
    <source>
        <dbReference type="EMBL" id="MFB9477042.1"/>
    </source>
</evidence>
<accession>A0ABV5P3J1</accession>
<evidence type="ECO:0000313" key="7">
    <source>
        <dbReference type="Proteomes" id="UP001589568"/>
    </source>
</evidence>
<evidence type="ECO:0000256" key="1">
    <source>
        <dbReference type="ARBA" id="ARBA00023015"/>
    </source>
</evidence>
<dbReference type="SUPFAM" id="SSF46689">
    <property type="entry name" value="Homeodomain-like"/>
    <property type="match status" value="1"/>
</dbReference>
<name>A0ABV5P3J1_9ACTN</name>
<sequence length="220" mass="23044">MADTRTKLLEAALETLSTSGISGASARAIAAAAGVNQALVFYHFGSVDQLLSAACAHGSTRRVERYRDRFAAVTTLRELLDLGREVHAEEAAEGNVAALAQLLAGSQTDDKLAPAVVAGLNLWIAEVEQALARVLANSPLAEFVDVAGLAKATAAAFVGLELYEGVDGDGAAQALDALEQLAVLVTALEDMGPVARRAVRARLTRSIGPRSRSRPDQENR</sequence>
<dbReference type="PANTHER" id="PTHR30055:SF234">
    <property type="entry name" value="HTH-TYPE TRANSCRIPTIONAL REGULATOR BETI"/>
    <property type="match status" value="1"/>
</dbReference>
<keyword evidence="3" id="KW-0804">Transcription</keyword>
<dbReference type="PRINTS" id="PR00455">
    <property type="entry name" value="HTHTETR"/>
</dbReference>
<feature type="DNA-binding region" description="H-T-H motif" evidence="4">
    <location>
        <begin position="25"/>
        <end position="44"/>
    </location>
</feature>
<comment type="caution">
    <text evidence="6">The sequence shown here is derived from an EMBL/GenBank/DDBJ whole genome shotgun (WGS) entry which is preliminary data.</text>
</comment>
<keyword evidence="2 4" id="KW-0238">DNA-binding</keyword>
<evidence type="ECO:0000256" key="4">
    <source>
        <dbReference type="PROSITE-ProRule" id="PRU00335"/>
    </source>
</evidence>
<dbReference type="Proteomes" id="UP001589568">
    <property type="component" value="Unassembled WGS sequence"/>
</dbReference>
<keyword evidence="7" id="KW-1185">Reference proteome</keyword>
<dbReference type="EMBL" id="JBHMCF010000058">
    <property type="protein sequence ID" value="MFB9477042.1"/>
    <property type="molecule type" value="Genomic_DNA"/>
</dbReference>
<dbReference type="InterPro" id="IPR001647">
    <property type="entry name" value="HTH_TetR"/>
</dbReference>
<proteinExistence type="predicted"/>
<keyword evidence="1" id="KW-0805">Transcription regulation</keyword>
<evidence type="ECO:0000256" key="3">
    <source>
        <dbReference type="ARBA" id="ARBA00023163"/>
    </source>
</evidence>
<protein>
    <submittedName>
        <fullName evidence="6">TetR family transcriptional regulator</fullName>
    </submittedName>
</protein>
<feature type="domain" description="HTH tetR-type" evidence="5">
    <location>
        <begin position="2"/>
        <end position="62"/>
    </location>
</feature>
<dbReference type="Pfam" id="PF00440">
    <property type="entry name" value="TetR_N"/>
    <property type="match status" value="1"/>
</dbReference>
<organism evidence="6 7">
    <name type="scientific">Nonomuraea salmonea</name>
    <dbReference type="NCBI Taxonomy" id="46181"/>
    <lineage>
        <taxon>Bacteria</taxon>
        <taxon>Bacillati</taxon>
        <taxon>Actinomycetota</taxon>
        <taxon>Actinomycetes</taxon>
        <taxon>Streptosporangiales</taxon>
        <taxon>Streptosporangiaceae</taxon>
        <taxon>Nonomuraea</taxon>
    </lineage>
</organism>
<dbReference type="PROSITE" id="PS50977">
    <property type="entry name" value="HTH_TETR_2"/>
    <property type="match status" value="1"/>
</dbReference>
<dbReference type="PANTHER" id="PTHR30055">
    <property type="entry name" value="HTH-TYPE TRANSCRIPTIONAL REGULATOR RUTR"/>
    <property type="match status" value="1"/>
</dbReference>
<dbReference type="InterPro" id="IPR050109">
    <property type="entry name" value="HTH-type_TetR-like_transc_reg"/>
</dbReference>
<evidence type="ECO:0000256" key="2">
    <source>
        <dbReference type="ARBA" id="ARBA00023125"/>
    </source>
</evidence>
<evidence type="ECO:0000259" key="5">
    <source>
        <dbReference type="PROSITE" id="PS50977"/>
    </source>
</evidence>
<dbReference type="RefSeq" id="WP_364375766.1">
    <property type="nucleotide sequence ID" value="NZ_JBHMCF010000058.1"/>
</dbReference>
<gene>
    <name evidence="6" type="ORF">ACFFR3_46770</name>
</gene>
<reference evidence="6 7" key="1">
    <citation type="submission" date="2024-09" db="EMBL/GenBank/DDBJ databases">
        <authorList>
            <person name="Sun Q."/>
            <person name="Mori K."/>
        </authorList>
    </citation>
    <scope>NUCLEOTIDE SEQUENCE [LARGE SCALE GENOMIC DNA]</scope>
    <source>
        <strain evidence="6 7">JCM 3324</strain>
    </source>
</reference>
<dbReference type="InterPro" id="IPR009057">
    <property type="entry name" value="Homeodomain-like_sf"/>
</dbReference>
<dbReference type="Gene3D" id="1.10.357.10">
    <property type="entry name" value="Tetracycline Repressor, domain 2"/>
    <property type="match status" value="1"/>
</dbReference>